<organism evidence="8 9">
    <name type="scientific">Aspergillus glaucus CBS 516.65</name>
    <dbReference type="NCBI Taxonomy" id="1160497"/>
    <lineage>
        <taxon>Eukaryota</taxon>
        <taxon>Fungi</taxon>
        <taxon>Dikarya</taxon>
        <taxon>Ascomycota</taxon>
        <taxon>Pezizomycotina</taxon>
        <taxon>Eurotiomycetes</taxon>
        <taxon>Eurotiomycetidae</taxon>
        <taxon>Eurotiales</taxon>
        <taxon>Aspergillaceae</taxon>
        <taxon>Aspergillus</taxon>
        <taxon>Aspergillus subgen. Aspergillus</taxon>
    </lineage>
</organism>
<keyword evidence="9" id="KW-1185">Reference proteome</keyword>
<evidence type="ECO:0000313" key="9">
    <source>
        <dbReference type="Proteomes" id="UP000184300"/>
    </source>
</evidence>
<dbReference type="PANTHER" id="PTHR10961:SF15">
    <property type="entry name" value="FAD DEPENDENT OXIDOREDUCTASE DOMAIN-CONTAINING PROTEIN"/>
    <property type="match status" value="1"/>
</dbReference>
<proteinExistence type="inferred from homology"/>
<evidence type="ECO:0000259" key="7">
    <source>
        <dbReference type="Pfam" id="PF01266"/>
    </source>
</evidence>
<dbReference type="EMBL" id="KV878909">
    <property type="protein sequence ID" value="OJJ80671.1"/>
    <property type="molecule type" value="Genomic_DNA"/>
</dbReference>
<dbReference type="Pfam" id="PF01266">
    <property type="entry name" value="DAO"/>
    <property type="match status" value="1"/>
</dbReference>
<protein>
    <recommendedName>
        <fullName evidence="7">FAD dependent oxidoreductase domain-containing protein</fullName>
    </recommendedName>
</protein>
<keyword evidence="4" id="KW-0274">FAD</keyword>
<dbReference type="GO" id="GO:0050660">
    <property type="term" value="F:flavin adenine dinucleotide binding"/>
    <property type="evidence" value="ECO:0007669"/>
    <property type="project" value="InterPro"/>
</dbReference>
<evidence type="ECO:0000256" key="6">
    <source>
        <dbReference type="SAM" id="Phobius"/>
    </source>
</evidence>
<dbReference type="GeneID" id="34459182"/>
<dbReference type="OrthoDB" id="2219495at2759"/>
<evidence type="ECO:0000256" key="3">
    <source>
        <dbReference type="ARBA" id="ARBA00022630"/>
    </source>
</evidence>
<evidence type="ECO:0000256" key="1">
    <source>
        <dbReference type="ARBA" id="ARBA00001974"/>
    </source>
</evidence>
<dbReference type="Gene3D" id="3.30.9.10">
    <property type="entry name" value="D-Amino Acid Oxidase, subunit A, domain 2"/>
    <property type="match status" value="1"/>
</dbReference>
<keyword evidence="6" id="KW-0812">Transmembrane</keyword>
<keyword evidence="6" id="KW-0472">Membrane</keyword>
<dbReference type="Gene3D" id="3.50.50.60">
    <property type="entry name" value="FAD/NAD(P)-binding domain"/>
    <property type="match status" value="1"/>
</dbReference>
<keyword evidence="3" id="KW-0285">Flavoprotein</keyword>
<keyword evidence="6" id="KW-1133">Transmembrane helix</keyword>
<evidence type="ECO:0000313" key="8">
    <source>
        <dbReference type="EMBL" id="OJJ80671.1"/>
    </source>
</evidence>
<dbReference type="GO" id="GO:0008115">
    <property type="term" value="F:sarcosine oxidase activity"/>
    <property type="evidence" value="ECO:0007669"/>
    <property type="project" value="TreeGrafter"/>
</dbReference>
<dbReference type="STRING" id="1160497.A0A1L9V9R5"/>
<gene>
    <name evidence="8" type="ORF">ASPGLDRAFT_178274</name>
</gene>
<dbReference type="InterPro" id="IPR045170">
    <property type="entry name" value="MTOX"/>
</dbReference>
<keyword evidence="5" id="KW-0560">Oxidoreductase</keyword>
<reference evidence="9" key="1">
    <citation type="journal article" date="2017" name="Genome Biol.">
        <title>Comparative genomics reveals high biological diversity and specific adaptations in the industrially and medically important fungal genus Aspergillus.</title>
        <authorList>
            <person name="de Vries R.P."/>
            <person name="Riley R."/>
            <person name="Wiebenga A."/>
            <person name="Aguilar-Osorio G."/>
            <person name="Amillis S."/>
            <person name="Uchima C.A."/>
            <person name="Anderluh G."/>
            <person name="Asadollahi M."/>
            <person name="Askin M."/>
            <person name="Barry K."/>
            <person name="Battaglia E."/>
            <person name="Bayram O."/>
            <person name="Benocci T."/>
            <person name="Braus-Stromeyer S.A."/>
            <person name="Caldana C."/>
            <person name="Canovas D."/>
            <person name="Cerqueira G.C."/>
            <person name="Chen F."/>
            <person name="Chen W."/>
            <person name="Choi C."/>
            <person name="Clum A."/>
            <person name="Dos Santos R.A."/>
            <person name="Damasio A.R."/>
            <person name="Diallinas G."/>
            <person name="Emri T."/>
            <person name="Fekete E."/>
            <person name="Flipphi M."/>
            <person name="Freyberg S."/>
            <person name="Gallo A."/>
            <person name="Gournas C."/>
            <person name="Habgood R."/>
            <person name="Hainaut M."/>
            <person name="Harispe M.L."/>
            <person name="Henrissat B."/>
            <person name="Hilden K.S."/>
            <person name="Hope R."/>
            <person name="Hossain A."/>
            <person name="Karabika E."/>
            <person name="Karaffa L."/>
            <person name="Karanyi Z."/>
            <person name="Krasevec N."/>
            <person name="Kuo A."/>
            <person name="Kusch H."/>
            <person name="LaButti K."/>
            <person name="Lagendijk E.L."/>
            <person name="Lapidus A."/>
            <person name="Levasseur A."/>
            <person name="Lindquist E."/>
            <person name="Lipzen A."/>
            <person name="Logrieco A.F."/>
            <person name="MacCabe A."/>
            <person name="Maekelae M.R."/>
            <person name="Malavazi I."/>
            <person name="Melin P."/>
            <person name="Meyer V."/>
            <person name="Mielnichuk N."/>
            <person name="Miskei M."/>
            <person name="Molnar A.P."/>
            <person name="Mule G."/>
            <person name="Ngan C.Y."/>
            <person name="Orejas M."/>
            <person name="Orosz E."/>
            <person name="Ouedraogo J.P."/>
            <person name="Overkamp K.M."/>
            <person name="Park H.-S."/>
            <person name="Perrone G."/>
            <person name="Piumi F."/>
            <person name="Punt P.J."/>
            <person name="Ram A.F."/>
            <person name="Ramon A."/>
            <person name="Rauscher S."/>
            <person name="Record E."/>
            <person name="Riano-Pachon D.M."/>
            <person name="Robert V."/>
            <person name="Roehrig J."/>
            <person name="Ruller R."/>
            <person name="Salamov A."/>
            <person name="Salih N.S."/>
            <person name="Samson R.A."/>
            <person name="Sandor E."/>
            <person name="Sanguinetti M."/>
            <person name="Schuetze T."/>
            <person name="Sepcic K."/>
            <person name="Shelest E."/>
            <person name="Sherlock G."/>
            <person name="Sophianopoulou V."/>
            <person name="Squina F.M."/>
            <person name="Sun H."/>
            <person name="Susca A."/>
            <person name="Todd R.B."/>
            <person name="Tsang A."/>
            <person name="Unkles S.E."/>
            <person name="van de Wiele N."/>
            <person name="van Rossen-Uffink D."/>
            <person name="Oliveira J.V."/>
            <person name="Vesth T.C."/>
            <person name="Visser J."/>
            <person name="Yu J.-H."/>
            <person name="Zhou M."/>
            <person name="Andersen M.R."/>
            <person name="Archer D.B."/>
            <person name="Baker S.E."/>
            <person name="Benoit I."/>
            <person name="Brakhage A.A."/>
            <person name="Braus G.H."/>
            <person name="Fischer R."/>
            <person name="Frisvad J.C."/>
            <person name="Goldman G.H."/>
            <person name="Houbraken J."/>
            <person name="Oakley B."/>
            <person name="Pocsi I."/>
            <person name="Scazzocchio C."/>
            <person name="Seiboth B."/>
            <person name="vanKuyk P.A."/>
            <person name="Wortman J."/>
            <person name="Dyer P.S."/>
            <person name="Grigoriev I.V."/>
        </authorList>
    </citation>
    <scope>NUCLEOTIDE SEQUENCE [LARGE SCALE GENOMIC DNA]</scope>
    <source>
        <strain evidence="9">CBS 516.65</strain>
    </source>
</reference>
<dbReference type="SUPFAM" id="SSF51905">
    <property type="entry name" value="FAD/NAD(P)-binding domain"/>
    <property type="match status" value="1"/>
</dbReference>
<comment type="cofactor">
    <cofactor evidence="1">
        <name>FAD</name>
        <dbReference type="ChEBI" id="CHEBI:57692"/>
    </cofactor>
</comment>
<evidence type="ECO:0000256" key="4">
    <source>
        <dbReference type="ARBA" id="ARBA00022827"/>
    </source>
</evidence>
<feature type="domain" description="FAD dependent oxidoreductase" evidence="7">
    <location>
        <begin position="7"/>
        <end position="434"/>
    </location>
</feature>
<dbReference type="InterPro" id="IPR036188">
    <property type="entry name" value="FAD/NAD-bd_sf"/>
</dbReference>
<accession>A0A1L9V9R5</accession>
<evidence type="ECO:0000256" key="2">
    <source>
        <dbReference type="ARBA" id="ARBA00010989"/>
    </source>
</evidence>
<comment type="similarity">
    <text evidence="2">Belongs to the MSOX/MTOX family.</text>
</comment>
<dbReference type="InterPro" id="IPR006076">
    <property type="entry name" value="FAD-dep_OxRdtase"/>
</dbReference>
<name>A0A1L9V9R5_ASPGL</name>
<dbReference type="AlphaFoldDB" id="A0A1L9V9R5"/>
<evidence type="ECO:0000256" key="5">
    <source>
        <dbReference type="ARBA" id="ARBA00023002"/>
    </source>
</evidence>
<dbReference type="Proteomes" id="UP000184300">
    <property type="component" value="Unassembled WGS sequence"/>
</dbReference>
<sequence length="511" mass="57211">MSTSESRVIIVGGGVFGLSTALWLARDGYRNVTIFDRCSFDKNYYNPADGCDGASADINKIFRATYGSQEHSQDLALEARDIWLEWNRSIKESLPSDLPRPLTPEDELLTLCGVYHLADGPDLVGRYVENLRAMEESAPSFRNLQFIKDNGSDEERVKTLGPEWARKYHLFDKFRDGATNGFLDAGSGITLADKACVYARHLCEQAGVKFILGRPQGELQHLIIEGYGSGKRVTGIRTCDGLSHSADIVIVACGAWSSSVVPESHRSVEATMGTIMFIDIPSDRKDLRERFHPDNFPVWRFIQGDGDGSYEGGGFPITKEGRLKFGFRARKFTNFQDHPTQDNLRISTPQTKYSPEPINTVPLYGLELMKQVIGGLLPELTKIGFTDSRLCWYTDSIDNEFVVDYVPGYSDSLFICSGGSGHGFKFLPVLGKYVKNQLERVPDRFTSLWKWRTVEEGKQCNGLEEGEAGPREMSKLRMAKPQDFQFPIKNSSTLSDHLQQLTLGPKTKSHL</sequence>
<dbReference type="VEuPathDB" id="FungiDB:ASPGLDRAFT_178274"/>
<dbReference type="RefSeq" id="XP_022397369.1">
    <property type="nucleotide sequence ID" value="XM_022542921.1"/>
</dbReference>
<feature type="transmembrane region" description="Helical" evidence="6">
    <location>
        <begin position="6"/>
        <end position="25"/>
    </location>
</feature>
<dbReference type="PANTHER" id="PTHR10961">
    <property type="entry name" value="PEROXISOMAL SARCOSINE OXIDASE"/>
    <property type="match status" value="1"/>
</dbReference>